<protein>
    <submittedName>
        <fullName evidence="2">Unnamed product</fullName>
    </submittedName>
</protein>
<feature type="compositionally biased region" description="Basic and acidic residues" evidence="1">
    <location>
        <begin position="40"/>
        <end position="49"/>
    </location>
</feature>
<reference evidence="2 3" key="2">
    <citation type="journal article" date="2014" name="BMC Genomics">
        <title>An improved genome of the model marine alga Ostreococcus tauri unfolds by assessing Illumina de novo assemblies.</title>
        <authorList>
            <person name="Blanc-Mathieu R."/>
            <person name="Verhelst B."/>
            <person name="Derelle E."/>
            <person name="Rombauts S."/>
            <person name="Bouget F.Y."/>
            <person name="Carre I."/>
            <person name="Chateau A."/>
            <person name="Eyre-Walker A."/>
            <person name="Grimsley N."/>
            <person name="Moreau H."/>
            <person name="Piegu B."/>
            <person name="Rivals E."/>
            <person name="Schackwitz W."/>
            <person name="Van de Peer Y."/>
            <person name="Piganeau G."/>
        </authorList>
    </citation>
    <scope>NUCLEOTIDE SEQUENCE [LARGE SCALE GENOMIC DNA]</scope>
    <source>
        <strain evidence="3">OTTH 0595 / CCAP 157/2 / RCC745</strain>
    </source>
</reference>
<feature type="region of interest" description="Disordered" evidence="1">
    <location>
        <begin position="138"/>
        <end position="160"/>
    </location>
</feature>
<reference evidence="3" key="1">
    <citation type="journal article" date="2006" name="Proc. Natl. Acad. Sci. U.S.A.">
        <title>Genome analysis of the smallest free-living eukaryote Ostreococcus tauri unveils many unique features.</title>
        <authorList>
            <person name="Derelle E."/>
            <person name="Ferraz C."/>
            <person name="Rombauts S."/>
            <person name="Rouze P."/>
            <person name="Worden A.Z."/>
            <person name="Robbens S."/>
            <person name="Partensky F."/>
            <person name="Degroeve S."/>
            <person name="Echeynie S."/>
            <person name="Cooke R."/>
            <person name="Saeys Y."/>
            <person name="Wuyts J."/>
            <person name="Jabbari K."/>
            <person name="Bowler C."/>
            <person name="Panaud O."/>
            <person name="Piegu B."/>
            <person name="Ball S.G."/>
            <person name="Ral J.-P."/>
            <person name="Bouget F.-Y."/>
            <person name="Piganeau G."/>
            <person name="De Baets B."/>
            <person name="Picard A."/>
            <person name="Delseny M."/>
            <person name="Demaille J."/>
            <person name="Van de Peer Y."/>
            <person name="Moreau H."/>
        </authorList>
    </citation>
    <scope>NUCLEOTIDE SEQUENCE [LARGE SCALE GENOMIC DNA]</scope>
    <source>
        <strain evidence="3">OTTH 0595 / CCAP 157/2 / RCC745</strain>
    </source>
</reference>
<comment type="caution">
    <text evidence="2">The sequence shown here is derived from an EMBL/GenBank/DDBJ whole genome shotgun (WGS) entry which is preliminary data.</text>
</comment>
<dbReference type="GeneID" id="9835113"/>
<feature type="compositionally biased region" description="Basic and acidic residues" evidence="1">
    <location>
        <begin position="16"/>
        <end position="31"/>
    </location>
</feature>
<dbReference type="EMBL" id="CAID01000005">
    <property type="protein sequence ID" value="CEF97840.1"/>
    <property type="molecule type" value="Genomic_DNA"/>
</dbReference>
<dbReference type="OrthoDB" id="498665at2759"/>
<evidence type="ECO:0000313" key="2">
    <source>
        <dbReference type="EMBL" id="CEF97840.1"/>
    </source>
</evidence>
<evidence type="ECO:0000256" key="1">
    <source>
        <dbReference type="SAM" id="MobiDB-lite"/>
    </source>
</evidence>
<keyword evidence="3" id="KW-1185">Reference proteome</keyword>
<dbReference type="AlphaFoldDB" id="A0A090M0S7"/>
<dbReference type="InParanoid" id="A0A090M0S7"/>
<feature type="region of interest" description="Disordered" evidence="1">
    <location>
        <begin position="1"/>
        <end position="65"/>
    </location>
</feature>
<organism evidence="2 3">
    <name type="scientific">Ostreococcus tauri</name>
    <name type="common">Marine green alga</name>
    <dbReference type="NCBI Taxonomy" id="70448"/>
    <lineage>
        <taxon>Eukaryota</taxon>
        <taxon>Viridiplantae</taxon>
        <taxon>Chlorophyta</taxon>
        <taxon>Mamiellophyceae</taxon>
        <taxon>Mamiellales</taxon>
        <taxon>Bathycoccaceae</taxon>
        <taxon>Ostreococcus</taxon>
    </lineage>
</organism>
<dbReference type="KEGG" id="ota:OT_ostta05g00590"/>
<evidence type="ECO:0000313" key="3">
    <source>
        <dbReference type="Proteomes" id="UP000009170"/>
    </source>
</evidence>
<sequence length="160" mass="16817">MRVHPGTVPAPRLRCPPRDARARAKRSKIEPRVISGAGARGRDASDEKPTPLTPEKQNALPPEMLVDDPWADESFDGLGKIASAGLVIVAIVSAIAGGVATSTYNEGAVEVDFQQYSSPQEAVADSLRKVNAVEAMKMRDGAPGSNANEGGLEEKIEDGA</sequence>
<dbReference type="RefSeq" id="XP_022838917.1">
    <property type="nucleotide sequence ID" value="XM_022984161.1"/>
</dbReference>
<name>A0A090M0S7_OSTTA</name>
<proteinExistence type="predicted"/>
<dbReference type="Proteomes" id="UP000009170">
    <property type="component" value="Unassembled WGS sequence"/>
</dbReference>
<gene>
    <name evidence="2" type="ORF">OT_ostta05g00590</name>
</gene>
<accession>A0A090M0S7</accession>